<keyword evidence="1" id="KW-0732">Signal</keyword>
<proteinExistence type="predicted"/>
<feature type="signal peptide" evidence="1">
    <location>
        <begin position="1"/>
        <end position="18"/>
    </location>
</feature>
<reference evidence="2" key="1">
    <citation type="submission" date="2018-01" db="EMBL/GenBank/DDBJ databases">
        <title>An insight into the sialome of Amazonian anophelines.</title>
        <authorList>
            <person name="Ribeiro J.M."/>
            <person name="Scarpassa V."/>
            <person name="Calvo E."/>
        </authorList>
    </citation>
    <scope>NUCLEOTIDE SEQUENCE</scope>
    <source>
        <tissue evidence="2">Salivary glands</tissue>
    </source>
</reference>
<evidence type="ECO:0000313" key="2">
    <source>
        <dbReference type="EMBL" id="MBW46991.1"/>
    </source>
</evidence>
<protein>
    <submittedName>
        <fullName evidence="2">Putative secreted protein</fullName>
    </submittedName>
</protein>
<feature type="chain" id="PRO_5014986204" evidence="1">
    <location>
        <begin position="19"/>
        <end position="177"/>
    </location>
</feature>
<name>A0A2M4B1R0_9DIPT</name>
<dbReference type="AlphaFoldDB" id="A0A2M4B1R0"/>
<sequence length="177" mass="19298">MWICVGTVGICSAVVTSARKTTVNPTATSRQTISGLLRQRFPLVNVRILRPRNRIPVLHRRRSTCANFARLALPPTHAHTQINTHSHAGNALGSAQSLLCATHKGPGEKAPLFRNRSIGKNIPFVASASSSFVRPHSRGGGRTRDSVLRETVIICGPFLFLNFFSALCSLHKDTQPL</sequence>
<evidence type="ECO:0000256" key="1">
    <source>
        <dbReference type="SAM" id="SignalP"/>
    </source>
</evidence>
<dbReference type="EMBL" id="GGFK01013670">
    <property type="protein sequence ID" value="MBW46991.1"/>
    <property type="molecule type" value="Transcribed_RNA"/>
</dbReference>
<accession>A0A2M4B1R0</accession>
<organism evidence="2">
    <name type="scientific">Anopheles triannulatus</name>
    <dbReference type="NCBI Taxonomy" id="58253"/>
    <lineage>
        <taxon>Eukaryota</taxon>
        <taxon>Metazoa</taxon>
        <taxon>Ecdysozoa</taxon>
        <taxon>Arthropoda</taxon>
        <taxon>Hexapoda</taxon>
        <taxon>Insecta</taxon>
        <taxon>Pterygota</taxon>
        <taxon>Neoptera</taxon>
        <taxon>Endopterygota</taxon>
        <taxon>Diptera</taxon>
        <taxon>Nematocera</taxon>
        <taxon>Culicoidea</taxon>
        <taxon>Culicidae</taxon>
        <taxon>Anophelinae</taxon>
        <taxon>Anopheles</taxon>
    </lineage>
</organism>